<protein>
    <submittedName>
        <fullName evidence="2">Arylamine N-acetyltransferase</fullName>
    </submittedName>
</protein>
<dbReference type="InterPro" id="IPR038765">
    <property type="entry name" value="Papain-like_cys_pep_sf"/>
</dbReference>
<dbReference type="EMBL" id="PYWX01000011">
    <property type="protein sequence ID" value="PTC31250.1"/>
    <property type="molecule type" value="Genomic_DNA"/>
</dbReference>
<dbReference type="PANTHER" id="PTHR11786:SF0">
    <property type="entry name" value="ARYLAMINE N-ACETYLTRANSFERASE 4-RELATED"/>
    <property type="match status" value="1"/>
</dbReference>
<evidence type="ECO:0000313" key="4">
    <source>
        <dbReference type="Proteomes" id="UP000240476"/>
    </source>
</evidence>
<dbReference type="Pfam" id="PF00797">
    <property type="entry name" value="Acetyltransf_2"/>
    <property type="match status" value="1"/>
</dbReference>
<evidence type="ECO:0000313" key="2">
    <source>
        <dbReference type="EMBL" id="KAB0569728.1"/>
    </source>
</evidence>
<name>A0A2T4G6C5_9PSED</name>
<comment type="similarity">
    <text evidence="1">Belongs to the arylamine N-acetyltransferase family.</text>
</comment>
<dbReference type="GO" id="GO:0016407">
    <property type="term" value="F:acetyltransferase activity"/>
    <property type="evidence" value="ECO:0007669"/>
    <property type="project" value="InterPro"/>
</dbReference>
<sequence length="288" mass="32423">MAKMWGETFKVSAAVQSVSPPWLAGYFQRLGGPNAAGVDFACLARLHEAHIAHIPFDMADGFLDAQVPFLLDDVAQKIVHEQRGGGCTQMNGIFAQALHSLGFQVRRTLAKTFQNGVCRELSTHMALLVDVEGQRWLCDVGFGLRGPIRPLSLDERDDQVTQVQGCHRYRVKRLVTREWLVEYLRGESWQGLLVVRDADYPYEEFRVTHFYNTHSPTSLFAGNFICARPHWEGGDLLQNGTLVCVHAKRRTSYTARTLDELIGLLKSHFNITLSPERFHHLPPGIGRG</sequence>
<evidence type="ECO:0000313" key="3">
    <source>
        <dbReference type="EMBL" id="PTC31250.1"/>
    </source>
</evidence>
<dbReference type="Proteomes" id="UP000423257">
    <property type="component" value="Unassembled WGS sequence"/>
</dbReference>
<dbReference type="AlphaFoldDB" id="A0A2T4G6C5"/>
<organism evidence="3 4">
    <name type="scientific">Pseudomonas palleroniana</name>
    <dbReference type="NCBI Taxonomy" id="191390"/>
    <lineage>
        <taxon>Bacteria</taxon>
        <taxon>Pseudomonadati</taxon>
        <taxon>Pseudomonadota</taxon>
        <taxon>Gammaproteobacteria</taxon>
        <taxon>Pseudomonadales</taxon>
        <taxon>Pseudomonadaceae</taxon>
        <taxon>Pseudomonas</taxon>
    </lineage>
</organism>
<dbReference type="Gene3D" id="2.40.128.150">
    <property type="entry name" value="Cysteine proteinases"/>
    <property type="match status" value="1"/>
</dbReference>
<dbReference type="Proteomes" id="UP000240476">
    <property type="component" value="Unassembled WGS sequence"/>
</dbReference>
<dbReference type="SUPFAM" id="SSF54001">
    <property type="entry name" value="Cysteine proteinases"/>
    <property type="match status" value="1"/>
</dbReference>
<proteinExistence type="inferred from homology"/>
<dbReference type="Gene3D" id="3.30.2140.10">
    <property type="entry name" value="Arylamine N-acetyltransferase"/>
    <property type="match status" value="1"/>
</dbReference>
<evidence type="ECO:0000256" key="1">
    <source>
        <dbReference type="ARBA" id="ARBA00006547"/>
    </source>
</evidence>
<reference evidence="3 4" key="1">
    <citation type="submission" date="2018-03" db="EMBL/GenBank/DDBJ databases">
        <title>Draft genome sequence of the type strain of Pseudomonas palleroniana LMG 23076, isolated from rice in Cameroon.</title>
        <authorList>
            <person name="Tambong J.T."/>
        </authorList>
    </citation>
    <scope>NUCLEOTIDE SEQUENCE [LARGE SCALE GENOMIC DNA]</scope>
    <source>
        <strain evidence="3 4">LMG 23076</strain>
    </source>
</reference>
<gene>
    <name evidence="3" type="ORF">C9383_03205</name>
    <name evidence="2" type="ORF">F7R03_00930</name>
</gene>
<dbReference type="InterPro" id="IPR001447">
    <property type="entry name" value="Arylamine_N-AcTrfase"/>
</dbReference>
<evidence type="ECO:0000313" key="5">
    <source>
        <dbReference type="Proteomes" id="UP000423257"/>
    </source>
</evidence>
<dbReference type="PANTHER" id="PTHR11786">
    <property type="entry name" value="N-HYDROXYARYLAMINE O-ACETYLTRANSFERASE"/>
    <property type="match status" value="1"/>
</dbReference>
<dbReference type="EMBL" id="VZPQ01000001">
    <property type="protein sequence ID" value="KAB0569728.1"/>
    <property type="molecule type" value="Genomic_DNA"/>
</dbReference>
<keyword evidence="2" id="KW-0808">Transferase</keyword>
<reference evidence="2 5" key="2">
    <citation type="submission" date="2019-09" db="EMBL/GenBank/DDBJ databases">
        <title>Draft genome sequences of 48 bacterial type strains from the CCUG.</title>
        <authorList>
            <person name="Tunovic T."/>
            <person name="Pineiro-Iglesias B."/>
            <person name="Unosson C."/>
            <person name="Inganas E."/>
            <person name="Ohlen M."/>
            <person name="Cardew S."/>
            <person name="Jensie-Markopoulos S."/>
            <person name="Salva-Serra F."/>
            <person name="Jaen-Luchoro D."/>
            <person name="Karlsson R."/>
            <person name="Svensson-Stadler L."/>
            <person name="Chun J."/>
            <person name="Moore E."/>
        </authorList>
    </citation>
    <scope>NUCLEOTIDE SEQUENCE [LARGE SCALE GENOMIC DNA]</scope>
    <source>
        <strain evidence="2 5">CCUG 51524</strain>
    </source>
</reference>
<accession>A0A2T4G6C5</accession>
<comment type="caution">
    <text evidence="3">The sequence shown here is derived from an EMBL/GenBank/DDBJ whole genome shotgun (WGS) entry which is preliminary data.</text>
</comment>
<keyword evidence="4" id="KW-1185">Reference proteome</keyword>